<dbReference type="STRING" id="100816.A0A175WDA8"/>
<dbReference type="OrthoDB" id="1470350at2759"/>
<evidence type="ECO:0000256" key="7">
    <source>
        <dbReference type="RuleBase" id="RU000461"/>
    </source>
</evidence>
<evidence type="ECO:0000256" key="4">
    <source>
        <dbReference type="ARBA" id="ARBA00022723"/>
    </source>
</evidence>
<comment type="similarity">
    <text evidence="2 7">Belongs to the cytochrome P450 family.</text>
</comment>
<dbReference type="VEuPathDB" id="FungiDB:MMYC01_201600"/>
<dbReference type="PANTHER" id="PTHR24305">
    <property type="entry name" value="CYTOCHROME P450"/>
    <property type="match status" value="1"/>
</dbReference>
<dbReference type="SUPFAM" id="SSF48264">
    <property type="entry name" value="Cytochrome P450"/>
    <property type="match status" value="1"/>
</dbReference>
<reference evidence="8 9" key="1">
    <citation type="journal article" date="2016" name="Genome Announc.">
        <title>Genome Sequence of Madurella mycetomatis mm55, Isolated from a Human Mycetoma Case in Sudan.</title>
        <authorList>
            <person name="Smit S."/>
            <person name="Derks M.F."/>
            <person name="Bervoets S."/>
            <person name="Fahal A."/>
            <person name="van Leeuwen W."/>
            <person name="van Belkum A."/>
            <person name="van de Sande W.W."/>
        </authorList>
    </citation>
    <scope>NUCLEOTIDE SEQUENCE [LARGE SCALE GENOMIC DNA]</scope>
    <source>
        <strain evidence="9">mm55</strain>
    </source>
</reference>
<evidence type="ECO:0000256" key="6">
    <source>
        <dbReference type="PIRSR" id="PIRSR602401-1"/>
    </source>
</evidence>
<comment type="caution">
    <text evidence="8">The sequence shown here is derived from an EMBL/GenBank/DDBJ whole genome shotgun (WGS) entry which is preliminary data.</text>
</comment>
<keyword evidence="4 6" id="KW-0479">Metal-binding</keyword>
<evidence type="ECO:0000256" key="5">
    <source>
        <dbReference type="ARBA" id="ARBA00023004"/>
    </source>
</evidence>
<dbReference type="GO" id="GO:0004497">
    <property type="term" value="F:monooxygenase activity"/>
    <property type="evidence" value="ECO:0007669"/>
    <property type="project" value="UniProtKB-KW"/>
</dbReference>
<evidence type="ECO:0000256" key="1">
    <source>
        <dbReference type="ARBA" id="ARBA00001971"/>
    </source>
</evidence>
<dbReference type="InterPro" id="IPR036396">
    <property type="entry name" value="Cyt_P450_sf"/>
</dbReference>
<keyword evidence="9" id="KW-1185">Reference proteome</keyword>
<accession>A0A175WDA8</accession>
<dbReference type="InterPro" id="IPR002401">
    <property type="entry name" value="Cyt_P450_E_grp-I"/>
</dbReference>
<dbReference type="EMBL" id="LCTW02000041">
    <property type="protein sequence ID" value="KXX81150.1"/>
    <property type="molecule type" value="Genomic_DNA"/>
</dbReference>
<organism evidence="8 9">
    <name type="scientific">Madurella mycetomatis</name>
    <dbReference type="NCBI Taxonomy" id="100816"/>
    <lineage>
        <taxon>Eukaryota</taxon>
        <taxon>Fungi</taxon>
        <taxon>Dikarya</taxon>
        <taxon>Ascomycota</taxon>
        <taxon>Pezizomycotina</taxon>
        <taxon>Sordariomycetes</taxon>
        <taxon>Sordariomycetidae</taxon>
        <taxon>Sordariales</taxon>
        <taxon>Sordariales incertae sedis</taxon>
        <taxon>Madurella</taxon>
    </lineage>
</organism>
<evidence type="ECO:0000256" key="2">
    <source>
        <dbReference type="ARBA" id="ARBA00010617"/>
    </source>
</evidence>
<keyword evidence="5 6" id="KW-0408">Iron</keyword>
<evidence type="ECO:0000256" key="3">
    <source>
        <dbReference type="ARBA" id="ARBA00022617"/>
    </source>
</evidence>
<evidence type="ECO:0000313" key="9">
    <source>
        <dbReference type="Proteomes" id="UP000078237"/>
    </source>
</evidence>
<dbReference type="Pfam" id="PF00067">
    <property type="entry name" value="p450"/>
    <property type="match status" value="1"/>
</dbReference>
<keyword evidence="7 8" id="KW-0503">Monooxygenase</keyword>
<dbReference type="PROSITE" id="PS00086">
    <property type="entry name" value="CYTOCHROME_P450"/>
    <property type="match status" value="1"/>
</dbReference>
<evidence type="ECO:0000313" key="8">
    <source>
        <dbReference type="EMBL" id="KXX81150.1"/>
    </source>
</evidence>
<dbReference type="GO" id="GO:0020037">
    <property type="term" value="F:heme binding"/>
    <property type="evidence" value="ECO:0007669"/>
    <property type="project" value="InterPro"/>
</dbReference>
<sequence>MHSNASGFMIGGGETTSTTLSGVVYLLLRHPEAIRKLMDELRGAGVFDRGDDRISWSTLARLKYLNACLTETLRLFHPAAVGLPRIVPPGGAKICGNVVPEGVDSYAAGHSPLNFYHADKFRPARWFSPKTGSDMFAGDRKDAIHPFSYGPRNCIGKSKSFSDLPLQPSPR</sequence>
<dbReference type="GO" id="GO:0005506">
    <property type="term" value="F:iron ion binding"/>
    <property type="evidence" value="ECO:0007669"/>
    <property type="project" value="InterPro"/>
</dbReference>
<dbReference type="Proteomes" id="UP000078237">
    <property type="component" value="Unassembled WGS sequence"/>
</dbReference>
<proteinExistence type="inferred from homology"/>
<dbReference type="Gene3D" id="1.10.630.10">
    <property type="entry name" value="Cytochrome P450"/>
    <property type="match status" value="1"/>
</dbReference>
<dbReference type="PRINTS" id="PR00463">
    <property type="entry name" value="EP450I"/>
</dbReference>
<feature type="binding site" description="axial binding residue" evidence="6">
    <location>
        <position position="154"/>
    </location>
    <ligand>
        <name>heme</name>
        <dbReference type="ChEBI" id="CHEBI:30413"/>
    </ligand>
    <ligandPart>
        <name>Fe</name>
        <dbReference type="ChEBI" id="CHEBI:18248"/>
    </ligandPart>
</feature>
<dbReference type="InterPro" id="IPR001128">
    <property type="entry name" value="Cyt_P450"/>
</dbReference>
<keyword evidence="7" id="KW-0560">Oxidoreductase</keyword>
<dbReference type="PRINTS" id="PR00385">
    <property type="entry name" value="P450"/>
</dbReference>
<dbReference type="InterPro" id="IPR050121">
    <property type="entry name" value="Cytochrome_P450_monoxygenase"/>
</dbReference>
<dbReference type="GO" id="GO:0016705">
    <property type="term" value="F:oxidoreductase activity, acting on paired donors, with incorporation or reduction of molecular oxygen"/>
    <property type="evidence" value="ECO:0007669"/>
    <property type="project" value="InterPro"/>
</dbReference>
<name>A0A175WDA8_9PEZI</name>
<comment type="cofactor">
    <cofactor evidence="1 6">
        <name>heme</name>
        <dbReference type="ChEBI" id="CHEBI:30413"/>
    </cofactor>
</comment>
<gene>
    <name evidence="8" type="ORF">MMYC01_201600</name>
</gene>
<dbReference type="PANTHER" id="PTHR24305:SF210">
    <property type="entry name" value="CYTOCHROME P450 MONOOXYGENASE ASQL-RELATED"/>
    <property type="match status" value="1"/>
</dbReference>
<dbReference type="InterPro" id="IPR017972">
    <property type="entry name" value="Cyt_P450_CS"/>
</dbReference>
<dbReference type="AlphaFoldDB" id="A0A175WDA8"/>
<protein>
    <submittedName>
        <fullName evidence="8">Sterigmatocystin biosynthesis P450 monooxygenase stcF</fullName>
    </submittedName>
</protein>
<keyword evidence="3 6" id="KW-0349">Heme</keyword>